<dbReference type="Proteomes" id="UP001646141">
    <property type="component" value="Unassembled WGS sequence"/>
</dbReference>
<dbReference type="InterPro" id="IPR013762">
    <property type="entry name" value="Integrase-like_cat_sf"/>
</dbReference>
<comment type="caution">
    <text evidence="3">The sequence shown here is derived from an EMBL/GenBank/DDBJ whole genome shotgun (WGS) entry which is preliminary data.</text>
</comment>
<dbReference type="Gene3D" id="1.10.443.10">
    <property type="entry name" value="Intergrase catalytic core"/>
    <property type="match status" value="1"/>
</dbReference>
<dbReference type="EMBL" id="QYAD01000002">
    <property type="protein sequence ID" value="MBL3689639.1"/>
    <property type="molecule type" value="Genomic_DNA"/>
</dbReference>
<protein>
    <recommendedName>
        <fullName evidence="2">Tyr recombinase domain-containing protein</fullName>
    </recommendedName>
</protein>
<accession>A0ABS1SNA1</accession>
<dbReference type="InterPro" id="IPR011010">
    <property type="entry name" value="DNA_brk_join_enz"/>
</dbReference>
<keyword evidence="1" id="KW-0233">DNA recombination</keyword>
<keyword evidence="4" id="KW-1185">Reference proteome</keyword>
<evidence type="ECO:0000313" key="3">
    <source>
        <dbReference type="EMBL" id="MBL3689639.1"/>
    </source>
</evidence>
<feature type="domain" description="Tyr recombinase" evidence="2">
    <location>
        <begin position="1"/>
        <end position="66"/>
    </location>
</feature>
<proteinExistence type="predicted"/>
<evidence type="ECO:0000256" key="1">
    <source>
        <dbReference type="ARBA" id="ARBA00023172"/>
    </source>
</evidence>
<dbReference type="InterPro" id="IPR002104">
    <property type="entry name" value="Integrase_catalytic"/>
</dbReference>
<reference evidence="3 4" key="1">
    <citation type="submission" date="2018-09" db="EMBL/GenBank/DDBJ databases">
        <title>Comparative genomics of Leucobacter spp.</title>
        <authorList>
            <person name="Reis A.C."/>
            <person name="Kolvenbach B.A."/>
            <person name="Corvini P.F.X."/>
            <person name="Nunes O.C."/>
        </authorList>
    </citation>
    <scope>NUCLEOTIDE SEQUENCE [LARGE SCALE GENOMIC DNA]</scope>
    <source>
        <strain evidence="3 4">L-1</strain>
    </source>
</reference>
<evidence type="ECO:0000313" key="4">
    <source>
        <dbReference type="Proteomes" id="UP001646141"/>
    </source>
</evidence>
<dbReference type="Pfam" id="PF00589">
    <property type="entry name" value="Phage_integrase"/>
    <property type="match status" value="1"/>
</dbReference>
<dbReference type="RefSeq" id="WP_202381661.1">
    <property type="nucleotide sequence ID" value="NZ_BAAAMA010000002.1"/>
</dbReference>
<dbReference type="PROSITE" id="PS51898">
    <property type="entry name" value="TYR_RECOMBINASE"/>
    <property type="match status" value="1"/>
</dbReference>
<sequence length="90" mass="9884">MEARAKVAGLPDRFRIYDLRHNFAQMLIASWLDMKVLQARLRHASATTTLDTYGHLSPDSDESSRAAVSAVVVTRPKAAADSVRTQALTS</sequence>
<evidence type="ECO:0000259" key="2">
    <source>
        <dbReference type="PROSITE" id="PS51898"/>
    </source>
</evidence>
<dbReference type="SUPFAM" id="SSF56349">
    <property type="entry name" value="DNA breaking-rejoining enzymes"/>
    <property type="match status" value="1"/>
</dbReference>
<name>A0ABS1SNA1_9MICO</name>
<gene>
    <name evidence="3" type="ORF">D3226_06655</name>
</gene>
<organism evidence="3 4">
    <name type="scientific">Leucobacter chromiireducens subsp. chromiireducens</name>
    <dbReference type="NCBI Taxonomy" id="660067"/>
    <lineage>
        <taxon>Bacteria</taxon>
        <taxon>Bacillati</taxon>
        <taxon>Actinomycetota</taxon>
        <taxon>Actinomycetes</taxon>
        <taxon>Micrococcales</taxon>
        <taxon>Microbacteriaceae</taxon>
        <taxon>Leucobacter</taxon>
    </lineage>
</organism>